<reference evidence="2 3" key="1">
    <citation type="journal article" date="2021" name="Elife">
        <title>Chloroplast acquisition without the gene transfer in kleptoplastic sea slugs, Plakobranchus ocellatus.</title>
        <authorList>
            <person name="Maeda T."/>
            <person name="Takahashi S."/>
            <person name="Yoshida T."/>
            <person name="Shimamura S."/>
            <person name="Takaki Y."/>
            <person name="Nagai Y."/>
            <person name="Toyoda A."/>
            <person name="Suzuki Y."/>
            <person name="Arimoto A."/>
            <person name="Ishii H."/>
            <person name="Satoh N."/>
            <person name="Nishiyama T."/>
            <person name="Hasebe M."/>
            <person name="Maruyama T."/>
            <person name="Minagawa J."/>
            <person name="Obokata J."/>
            <person name="Shigenobu S."/>
        </authorList>
    </citation>
    <scope>NUCLEOTIDE SEQUENCE [LARGE SCALE GENOMIC DNA]</scope>
</reference>
<evidence type="ECO:0000313" key="3">
    <source>
        <dbReference type="Proteomes" id="UP000735302"/>
    </source>
</evidence>
<dbReference type="PANTHER" id="PTHR46013:SF7">
    <property type="entry name" value="IG-LIKE DOMAIN-CONTAINING PROTEIN"/>
    <property type="match status" value="1"/>
</dbReference>
<dbReference type="InterPro" id="IPR036179">
    <property type="entry name" value="Ig-like_dom_sf"/>
</dbReference>
<dbReference type="InterPro" id="IPR013783">
    <property type="entry name" value="Ig-like_fold"/>
</dbReference>
<dbReference type="CDD" id="cd00096">
    <property type="entry name" value="Ig"/>
    <property type="match status" value="3"/>
</dbReference>
<dbReference type="SUPFAM" id="SSF48726">
    <property type="entry name" value="Immunoglobulin"/>
    <property type="match status" value="6"/>
</dbReference>
<dbReference type="PANTHER" id="PTHR46013">
    <property type="entry name" value="VASCULAR CELL ADHESION MOLECULE 1"/>
    <property type="match status" value="1"/>
</dbReference>
<dbReference type="SMART" id="SM00409">
    <property type="entry name" value="IG"/>
    <property type="match status" value="6"/>
</dbReference>
<dbReference type="InterPro" id="IPR003598">
    <property type="entry name" value="Ig_sub2"/>
</dbReference>
<dbReference type="InterPro" id="IPR003599">
    <property type="entry name" value="Ig_sub"/>
</dbReference>
<feature type="domain" description="Ig-like" evidence="1">
    <location>
        <begin position="529"/>
        <end position="619"/>
    </location>
</feature>
<organism evidence="2 3">
    <name type="scientific">Plakobranchus ocellatus</name>
    <dbReference type="NCBI Taxonomy" id="259542"/>
    <lineage>
        <taxon>Eukaryota</taxon>
        <taxon>Metazoa</taxon>
        <taxon>Spiralia</taxon>
        <taxon>Lophotrochozoa</taxon>
        <taxon>Mollusca</taxon>
        <taxon>Gastropoda</taxon>
        <taxon>Heterobranchia</taxon>
        <taxon>Euthyneura</taxon>
        <taxon>Panpulmonata</taxon>
        <taxon>Sacoglossa</taxon>
        <taxon>Placobranchoidea</taxon>
        <taxon>Plakobranchidae</taxon>
        <taxon>Plakobranchus</taxon>
    </lineage>
</organism>
<dbReference type="Proteomes" id="UP000735302">
    <property type="component" value="Unassembled WGS sequence"/>
</dbReference>
<feature type="domain" description="Ig-like" evidence="1">
    <location>
        <begin position="26"/>
        <end position="125"/>
    </location>
</feature>
<comment type="caution">
    <text evidence="2">The sequence shown here is derived from an EMBL/GenBank/DDBJ whole genome shotgun (WGS) entry which is preliminary data.</text>
</comment>
<feature type="domain" description="Ig-like" evidence="1">
    <location>
        <begin position="225"/>
        <end position="326"/>
    </location>
</feature>
<proteinExistence type="predicted"/>
<feature type="domain" description="Ig-like" evidence="1">
    <location>
        <begin position="432"/>
        <end position="522"/>
    </location>
</feature>
<keyword evidence="3" id="KW-1185">Reference proteome</keyword>
<dbReference type="Gene3D" id="2.60.40.10">
    <property type="entry name" value="Immunoglobulins"/>
    <property type="match status" value="6"/>
</dbReference>
<evidence type="ECO:0000259" key="1">
    <source>
        <dbReference type="PROSITE" id="PS50835"/>
    </source>
</evidence>
<name>A0AAV4A6M6_9GAST</name>
<dbReference type="EMBL" id="BLXT01003657">
    <property type="protein sequence ID" value="GFO02843.1"/>
    <property type="molecule type" value="Genomic_DNA"/>
</dbReference>
<feature type="domain" description="Ig-like" evidence="1">
    <location>
        <begin position="329"/>
        <end position="427"/>
    </location>
</feature>
<feature type="domain" description="Ig-like" evidence="1">
    <location>
        <begin position="128"/>
        <end position="218"/>
    </location>
</feature>
<dbReference type="SMART" id="SM00408">
    <property type="entry name" value="IGc2"/>
    <property type="match status" value="6"/>
</dbReference>
<accession>A0AAV4A6M6</accession>
<evidence type="ECO:0000313" key="2">
    <source>
        <dbReference type="EMBL" id="GFO02843.1"/>
    </source>
</evidence>
<dbReference type="InterPro" id="IPR007110">
    <property type="entry name" value="Ig-like_dom"/>
</dbReference>
<gene>
    <name evidence="2" type="ORF">PoB_002934800</name>
</gene>
<dbReference type="PROSITE" id="PS50835">
    <property type="entry name" value="IG_LIKE"/>
    <property type="match status" value="6"/>
</dbReference>
<protein>
    <submittedName>
        <fullName evidence="2">Hemicentin 1</fullName>
    </submittedName>
</protein>
<sequence>MQLIKTPPPAIHIKALYYFAAFHSRPQFTAQPVITPPPASVTGSESVPVVLPCEITPLDGLQVLRWQKDGVNIVVSNSARYTGGTVLNPSLTILTPSDADSGSYRCVATNQYGTTAGGDFTLDIQYKPRLTVEDDPISTNPGPSVSLTCQVDANPAPNVLFWTKRGVGPIVSSGSNKYLGGTPANPTLTIINANISDAGEYYCTVSNSQGTTESPAVDLNVITSPDVNIFPPSAVVEEGLQNLVLGCTVVASPPAQLVAWTKDGIVIDTASGTTTSGSGPKYAGGTTQSPSLTIFDVRRTDAGLYACVATNTEGVGTSPNLRVDVTYLPTLTVPSSSVVGGRESSITLTCGVEAFPPLISLRWVKDGSQDIDLTQQTTLGQNKYSGGTAAVPDLTIRDLNETIDTGVYRCVAENSRGSVTSDPVNVAVTFDPVVNVPTSVTSREGQTFTITCNVQMFPAANSLIWYKDNVEFDPAATPSKYQGGTLGVPSLTVLNPTGSDSGTYNCRASNNQGVDITSSDIPVAVIFSPKITTSTDLVTRDQGQSVTLDVTVEATPTPSRIQWQTSDIDGASSTRTDLNIGGRISGGTISNPSITITNAQPSDAAFYYIIVTNDEGSTTAGPIPFRVRCKYTD</sequence>
<dbReference type="Pfam" id="PF13927">
    <property type="entry name" value="Ig_3"/>
    <property type="match status" value="6"/>
</dbReference>
<dbReference type="AlphaFoldDB" id="A0AAV4A6M6"/>